<reference evidence="3" key="2">
    <citation type="submission" date="2023-01" db="EMBL/GenBank/DDBJ databases">
        <authorList>
            <person name="Petersen C."/>
        </authorList>
    </citation>
    <scope>NUCLEOTIDE SEQUENCE</scope>
    <source>
        <strain evidence="3">IBT 17514</strain>
    </source>
</reference>
<name>A0AAD6HVB4_9EURO</name>
<evidence type="ECO:0000313" key="3">
    <source>
        <dbReference type="EMBL" id="KAJ5738488.1"/>
    </source>
</evidence>
<accession>A0AAD6HVB4</accession>
<dbReference type="EMBL" id="JAQJAN010000002">
    <property type="protein sequence ID" value="KAJ5738488.1"/>
    <property type="molecule type" value="Genomic_DNA"/>
</dbReference>
<keyword evidence="2" id="KW-0472">Membrane</keyword>
<organism evidence="3 4">
    <name type="scientific">Penicillium malachiteum</name>
    <dbReference type="NCBI Taxonomy" id="1324776"/>
    <lineage>
        <taxon>Eukaryota</taxon>
        <taxon>Fungi</taxon>
        <taxon>Dikarya</taxon>
        <taxon>Ascomycota</taxon>
        <taxon>Pezizomycotina</taxon>
        <taxon>Eurotiomycetes</taxon>
        <taxon>Eurotiomycetidae</taxon>
        <taxon>Eurotiales</taxon>
        <taxon>Aspergillaceae</taxon>
        <taxon>Penicillium</taxon>
    </lineage>
</organism>
<protein>
    <recommendedName>
        <fullName evidence="5">Glycine zipper 2TM domain-containing protein</fullName>
    </recommendedName>
</protein>
<feature type="compositionally biased region" description="Polar residues" evidence="1">
    <location>
        <begin position="1"/>
        <end position="10"/>
    </location>
</feature>
<evidence type="ECO:0000256" key="1">
    <source>
        <dbReference type="SAM" id="MobiDB-lite"/>
    </source>
</evidence>
<keyword evidence="2" id="KW-0812">Transmembrane</keyword>
<dbReference type="PANTHER" id="PTHR37014">
    <property type="entry name" value="EXPRESSION LETHALITY PROTEIN HEL10, PUTATIVE (AFU_ORTHOLOGUE AFUA_1G06580)-RELATED"/>
    <property type="match status" value="1"/>
</dbReference>
<keyword evidence="2" id="KW-1133">Transmembrane helix</keyword>
<dbReference type="PANTHER" id="PTHR37014:SF10">
    <property type="entry name" value="RICH PROTEIN MS8, PUTATIVE (AFU_ORTHOLOGUE AFUA_7G05650)-RELATED"/>
    <property type="match status" value="1"/>
</dbReference>
<comment type="caution">
    <text evidence="3">The sequence shown here is derived from an EMBL/GenBank/DDBJ whole genome shotgun (WGS) entry which is preliminary data.</text>
</comment>
<feature type="compositionally biased region" description="Basic and acidic residues" evidence="1">
    <location>
        <begin position="11"/>
        <end position="20"/>
    </location>
</feature>
<evidence type="ECO:0000256" key="2">
    <source>
        <dbReference type="SAM" id="Phobius"/>
    </source>
</evidence>
<keyword evidence="4" id="KW-1185">Reference proteome</keyword>
<reference evidence="3" key="1">
    <citation type="journal article" date="2023" name="IMA Fungus">
        <title>Comparative genomic study of the Penicillium genus elucidates a diverse pangenome and 15 lateral gene transfer events.</title>
        <authorList>
            <person name="Petersen C."/>
            <person name="Sorensen T."/>
            <person name="Nielsen M.R."/>
            <person name="Sondergaard T.E."/>
            <person name="Sorensen J.L."/>
            <person name="Fitzpatrick D.A."/>
            <person name="Frisvad J.C."/>
            <person name="Nielsen K.L."/>
        </authorList>
    </citation>
    <scope>NUCLEOTIDE SEQUENCE</scope>
    <source>
        <strain evidence="3">IBT 17514</strain>
    </source>
</reference>
<dbReference type="AlphaFoldDB" id="A0AAD6HVB4"/>
<feature type="region of interest" description="Disordered" evidence="1">
    <location>
        <begin position="1"/>
        <end position="30"/>
    </location>
</feature>
<gene>
    <name evidence="3" type="ORF">N7493_001643</name>
</gene>
<proteinExistence type="predicted"/>
<feature type="transmembrane region" description="Helical" evidence="2">
    <location>
        <begin position="130"/>
        <end position="149"/>
    </location>
</feature>
<dbReference type="Proteomes" id="UP001215712">
    <property type="component" value="Unassembled WGS sequence"/>
</dbReference>
<evidence type="ECO:0000313" key="4">
    <source>
        <dbReference type="Proteomes" id="UP001215712"/>
    </source>
</evidence>
<sequence>MQSAQHTSEYSPEREHRESSDSSSLHKQPVGENALYYGTETLPVYNAENPEDSERGLGSTLLGGAGGAYVGHQMGGGMATAGGAIIGALGANAVSHGFSTKDMAIHLSITLKGPLTANTPPLATSKPYPLLLPAMVEVFLVVALVLGAWQVKMLAASPTAKGDAWLGLNVRKQSSCTNGKHDFEYLPMFETPGYLPSQDYDDERVF</sequence>
<evidence type="ECO:0008006" key="5">
    <source>
        <dbReference type="Google" id="ProtNLM"/>
    </source>
</evidence>